<organism evidence="1 2">
    <name type="scientific">Smittium culicis</name>
    <dbReference type="NCBI Taxonomy" id="133412"/>
    <lineage>
        <taxon>Eukaryota</taxon>
        <taxon>Fungi</taxon>
        <taxon>Fungi incertae sedis</taxon>
        <taxon>Zoopagomycota</taxon>
        <taxon>Kickxellomycotina</taxon>
        <taxon>Harpellomycetes</taxon>
        <taxon>Harpellales</taxon>
        <taxon>Legeriomycetaceae</taxon>
        <taxon>Smittium</taxon>
    </lineage>
</organism>
<sequence length="196" mass="21603">MMGQLMQERVFRVNRHSSRNLRLPAARAWIYTERPASHVLRLAASRPTCTSARSRPARQTRLFFDVLKFKYFSPLAASPLSLCASPESACLIDGGLDVGGRDGAVGGCGLCCGRFCFSGSIAADGTDAFALSFSVPPTLLAVKCFRNPKSNPIFFQIQNHVVIFYRIETSFACILNRKKKSILVVILNSLFCSNKM</sequence>
<keyword evidence="2" id="KW-1185">Reference proteome</keyword>
<dbReference type="EMBL" id="LSSM01000795">
    <property type="protein sequence ID" value="OMJ27862.1"/>
    <property type="molecule type" value="Genomic_DNA"/>
</dbReference>
<dbReference type="AlphaFoldDB" id="A0A1R1YLT2"/>
<gene>
    <name evidence="1" type="ORF">AYI69_g2682</name>
</gene>
<comment type="caution">
    <text evidence="1">The sequence shown here is derived from an EMBL/GenBank/DDBJ whole genome shotgun (WGS) entry which is preliminary data.</text>
</comment>
<evidence type="ECO:0000313" key="1">
    <source>
        <dbReference type="EMBL" id="OMJ27862.1"/>
    </source>
</evidence>
<accession>A0A1R1YLT2</accession>
<evidence type="ECO:0000313" key="2">
    <source>
        <dbReference type="Proteomes" id="UP000187429"/>
    </source>
</evidence>
<dbReference type="OrthoDB" id="5748682at2759"/>
<protein>
    <submittedName>
        <fullName evidence="1">Uncharacterized protein</fullName>
    </submittedName>
</protein>
<name>A0A1R1YLT2_9FUNG</name>
<dbReference type="Proteomes" id="UP000187429">
    <property type="component" value="Unassembled WGS sequence"/>
</dbReference>
<proteinExistence type="predicted"/>
<reference evidence="2" key="1">
    <citation type="submission" date="2017-01" db="EMBL/GenBank/DDBJ databases">
        <authorList>
            <person name="Wang Y."/>
            <person name="White M."/>
            <person name="Kvist S."/>
            <person name="Moncalvo J.-M."/>
        </authorList>
    </citation>
    <scope>NUCLEOTIDE SEQUENCE [LARGE SCALE GENOMIC DNA]</scope>
    <source>
        <strain evidence="2">ID-206-W2</strain>
    </source>
</reference>